<dbReference type="FunFam" id="3.40.50.300:FF:000218">
    <property type="entry name" value="Multidrug ABC transporter ATP-binding protein"/>
    <property type="match status" value="1"/>
</dbReference>
<dbReference type="GO" id="GO:0005524">
    <property type="term" value="F:ATP binding"/>
    <property type="evidence" value="ECO:0007669"/>
    <property type="project" value="UniProtKB-KW"/>
</dbReference>
<dbReference type="Pfam" id="PF00005">
    <property type="entry name" value="ABC_tran"/>
    <property type="match status" value="1"/>
</dbReference>
<dbReference type="Gene3D" id="1.20.1560.10">
    <property type="entry name" value="ABC transporter type 1, transmembrane domain"/>
    <property type="match status" value="1"/>
</dbReference>
<dbReference type="SMART" id="SM00382">
    <property type="entry name" value="AAA"/>
    <property type="match status" value="1"/>
</dbReference>
<dbReference type="OrthoDB" id="6500128at2759"/>
<dbReference type="Proteomes" id="UP001151699">
    <property type="component" value="Chromosome A"/>
</dbReference>
<accession>A0A9Q0S6B0</accession>
<keyword evidence="8" id="KW-0732">Signal</keyword>
<dbReference type="InterPro" id="IPR003439">
    <property type="entry name" value="ABC_transporter-like_ATP-bd"/>
</dbReference>
<comment type="caution">
    <text evidence="11">The sequence shown here is derived from an EMBL/GenBank/DDBJ whole genome shotgun (WGS) entry which is preliminary data.</text>
</comment>
<dbReference type="GO" id="GO:0016887">
    <property type="term" value="F:ATP hydrolysis activity"/>
    <property type="evidence" value="ECO:0007669"/>
    <property type="project" value="InterPro"/>
</dbReference>
<feature type="transmembrane region" description="Helical" evidence="7">
    <location>
        <begin position="103"/>
        <end position="120"/>
    </location>
</feature>
<dbReference type="SUPFAM" id="SSF52540">
    <property type="entry name" value="P-loop containing nucleoside triphosphate hydrolases"/>
    <property type="match status" value="1"/>
</dbReference>
<dbReference type="InterPro" id="IPR039421">
    <property type="entry name" value="Type_1_exporter"/>
</dbReference>
<dbReference type="InterPro" id="IPR027417">
    <property type="entry name" value="P-loop_NTPase"/>
</dbReference>
<dbReference type="InterPro" id="IPR017871">
    <property type="entry name" value="ABC_transporter-like_CS"/>
</dbReference>
<evidence type="ECO:0000259" key="10">
    <source>
        <dbReference type="PROSITE" id="PS50929"/>
    </source>
</evidence>
<feature type="domain" description="ABC transporter" evidence="9">
    <location>
        <begin position="282"/>
        <end position="515"/>
    </location>
</feature>
<organism evidence="11 12">
    <name type="scientific">Pseudolycoriella hygida</name>
    <dbReference type="NCBI Taxonomy" id="35572"/>
    <lineage>
        <taxon>Eukaryota</taxon>
        <taxon>Metazoa</taxon>
        <taxon>Ecdysozoa</taxon>
        <taxon>Arthropoda</taxon>
        <taxon>Hexapoda</taxon>
        <taxon>Insecta</taxon>
        <taxon>Pterygota</taxon>
        <taxon>Neoptera</taxon>
        <taxon>Endopterygota</taxon>
        <taxon>Diptera</taxon>
        <taxon>Nematocera</taxon>
        <taxon>Sciaroidea</taxon>
        <taxon>Sciaridae</taxon>
        <taxon>Pseudolycoriella</taxon>
    </lineage>
</organism>
<dbReference type="CDD" id="cd18552">
    <property type="entry name" value="ABC_6TM_MsbA_like"/>
    <property type="match status" value="1"/>
</dbReference>
<dbReference type="PANTHER" id="PTHR43394">
    <property type="entry name" value="ATP-DEPENDENT PERMEASE MDL1, MITOCHONDRIAL"/>
    <property type="match status" value="1"/>
</dbReference>
<feature type="transmembrane region" description="Helical" evidence="7">
    <location>
        <begin position="76"/>
        <end position="97"/>
    </location>
</feature>
<reference evidence="11" key="1">
    <citation type="submission" date="2022-07" db="EMBL/GenBank/DDBJ databases">
        <authorList>
            <person name="Trinca V."/>
            <person name="Uliana J.V.C."/>
            <person name="Torres T.T."/>
            <person name="Ward R.J."/>
            <person name="Monesi N."/>
        </authorList>
    </citation>
    <scope>NUCLEOTIDE SEQUENCE</scope>
    <source>
        <strain evidence="11">HSMRA1968</strain>
        <tissue evidence="11">Whole embryos</tissue>
    </source>
</reference>
<keyword evidence="2 7" id="KW-0812">Transmembrane</keyword>
<feature type="chain" id="PRO_5040157329" evidence="8">
    <location>
        <begin position="20"/>
        <end position="520"/>
    </location>
</feature>
<dbReference type="PROSITE" id="PS50929">
    <property type="entry name" value="ABC_TM1F"/>
    <property type="match status" value="1"/>
</dbReference>
<dbReference type="InterPro" id="IPR036640">
    <property type="entry name" value="ABC1_TM_sf"/>
</dbReference>
<keyword evidence="6 7" id="KW-0472">Membrane</keyword>
<comment type="subcellular location">
    <subcellularLocation>
        <location evidence="1">Membrane</location>
        <topology evidence="1">Multi-pass membrane protein</topology>
    </subcellularLocation>
</comment>
<proteinExistence type="predicted"/>
<dbReference type="AlphaFoldDB" id="A0A9Q0S6B0"/>
<feature type="transmembrane region" description="Helical" evidence="7">
    <location>
        <begin position="187"/>
        <end position="207"/>
    </location>
</feature>
<keyword evidence="5 7" id="KW-1133">Transmembrane helix</keyword>
<dbReference type="GO" id="GO:0016020">
    <property type="term" value="C:membrane"/>
    <property type="evidence" value="ECO:0007669"/>
    <property type="project" value="UniProtKB-SubCell"/>
</dbReference>
<keyword evidence="3" id="KW-0547">Nucleotide-binding</keyword>
<evidence type="ECO:0000256" key="7">
    <source>
        <dbReference type="SAM" id="Phobius"/>
    </source>
</evidence>
<name>A0A9Q0S6B0_9DIPT</name>
<gene>
    <name evidence="11" type="primary">msbA_1</name>
    <name evidence="11" type="ORF">Bhyg_00177</name>
</gene>
<keyword evidence="4" id="KW-0067">ATP-binding</keyword>
<evidence type="ECO:0000256" key="1">
    <source>
        <dbReference type="ARBA" id="ARBA00004141"/>
    </source>
</evidence>
<dbReference type="InterPro" id="IPR011527">
    <property type="entry name" value="ABC1_TM_dom"/>
</dbReference>
<dbReference type="PROSITE" id="PS00211">
    <property type="entry name" value="ABC_TRANSPORTER_1"/>
    <property type="match status" value="1"/>
</dbReference>
<feature type="signal peptide" evidence="8">
    <location>
        <begin position="1"/>
        <end position="19"/>
    </location>
</feature>
<evidence type="ECO:0000256" key="3">
    <source>
        <dbReference type="ARBA" id="ARBA00022741"/>
    </source>
</evidence>
<evidence type="ECO:0000256" key="2">
    <source>
        <dbReference type="ARBA" id="ARBA00022692"/>
    </source>
</evidence>
<dbReference type="EMBL" id="WJQU01000001">
    <property type="protein sequence ID" value="KAJ6644980.1"/>
    <property type="molecule type" value="Genomic_DNA"/>
</dbReference>
<dbReference type="SUPFAM" id="SSF90123">
    <property type="entry name" value="ABC transporter transmembrane region"/>
    <property type="match status" value="1"/>
</dbReference>
<evidence type="ECO:0000256" key="4">
    <source>
        <dbReference type="ARBA" id="ARBA00022840"/>
    </source>
</evidence>
<evidence type="ECO:0000256" key="8">
    <source>
        <dbReference type="SAM" id="SignalP"/>
    </source>
</evidence>
<feature type="domain" description="ABC transmembrane type-1" evidence="10">
    <location>
        <begin position="1"/>
        <end position="248"/>
    </location>
</feature>
<dbReference type="Pfam" id="PF00664">
    <property type="entry name" value="ABC_membrane"/>
    <property type="match status" value="1"/>
</dbReference>
<evidence type="ECO:0000256" key="5">
    <source>
        <dbReference type="ARBA" id="ARBA00022989"/>
    </source>
</evidence>
<sequence length="520" mass="58085">MLFLLPLMLVFTFTLKGIAEYYQSYLIKFIGQKILTDLQIKMYEHLLFADILFIQSQSSGRLISRFTNDISMLRGAVTNLLVGCAKHFLTVLFLIILMFKMDAVLSCVVFIVFPLAIYPIQKLGRKIRKISGHAQEDLANYTSRLDETFQSIKIVKSFLGEQNESNRALLISTNILKFLKKSAKLDALISPIMEILCGMAVAGIIWYGGYLAITGKTTPGALFAFITAFVSAYRPFKSLVSLNVNLQEGIAATKRIFNVLDTEPAIKDMLNAKAISLINPQIVFDKVSLKFHNKVALKLINLQLEKGKTTAFVGRSGSGKTSLANLLVRFYDSTQGQILIDNHDIKDIKISSLRQQISLVTQDITLFDISVADNIAYGNPHASRQEIIRAAEYADAHEFICHLPEGYDTIIGHQGATLSGGQRQRVAIARAFLKDAAILIWDEATSSLDQNSEKKILDSLTNIRKNKTTLIVTHRLSSIKDVDHIVVMQGGIIIEQGTHLELLANKSEYFKLYNRELEEG</sequence>
<dbReference type="Gene3D" id="3.40.50.300">
    <property type="entry name" value="P-loop containing nucleotide triphosphate hydrolases"/>
    <property type="match status" value="1"/>
</dbReference>
<evidence type="ECO:0000313" key="11">
    <source>
        <dbReference type="EMBL" id="KAJ6644980.1"/>
    </source>
</evidence>
<keyword evidence="12" id="KW-1185">Reference proteome</keyword>
<evidence type="ECO:0000313" key="12">
    <source>
        <dbReference type="Proteomes" id="UP001151699"/>
    </source>
</evidence>
<dbReference type="PANTHER" id="PTHR43394:SF1">
    <property type="entry name" value="ATP-BINDING CASSETTE SUB-FAMILY B MEMBER 10, MITOCHONDRIAL"/>
    <property type="match status" value="1"/>
</dbReference>
<evidence type="ECO:0000259" key="9">
    <source>
        <dbReference type="PROSITE" id="PS50893"/>
    </source>
</evidence>
<protein>
    <submittedName>
        <fullName evidence="11">ATP-dependent lipid A-core flippase</fullName>
    </submittedName>
</protein>
<evidence type="ECO:0000256" key="6">
    <source>
        <dbReference type="ARBA" id="ARBA00023136"/>
    </source>
</evidence>
<dbReference type="PROSITE" id="PS50893">
    <property type="entry name" value="ABC_TRANSPORTER_2"/>
    <property type="match status" value="1"/>
</dbReference>
<dbReference type="InterPro" id="IPR003593">
    <property type="entry name" value="AAA+_ATPase"/>
</dbReference>
<dbReference type="GO" id="GO:0015421">
    <property type="term" value="F:ABC-type oligopeptide transporter activity"/>
    <property type="evidence" value="ECO:0007669"/>
    <property type="project" value="TreeGrafter"/>
</dbReference>